<dbReference type="AlphaFoldDB" id="A0A9Q1JQQ5"/>
<gene>
    <name evidence="1" type="ORF">Cgig2_027673</name>
</gene>
<comment type="caution">
    <text evidence="1">The sequence shown here is derived from an EMBL/GenBank/DDBJ whole genome shotgun (WGS) entry which is preliminary data.</text>
</comment>
<name>A0A9Q1JQQ5_9CARY</name>
<organism evidence="1 2">
    <name type="scientific">Carnegiea gigantea</name>
    <dbReference type="NCBI Taxonomy" id="171969"/>
    <lineage>
        <taxon>Eukaryota</taxon>
        <taxon>Viridiplantae</taxon>
        <taxon>Streptophyta</taxon>
        <taxon>Embryophyta</taxon>
        <taxon>Tracheophyta</taxon>
        <taxon>Spermatophyta</taxon>
        <taxon>Magnoliopsida</taxon>
        <taxon>eudicotyledons</taxon>
        <taxon>Gunneridae</taxon>
        <taxon>Pentapetalae</taxon>
        <taxon>Caryophyllales</taxon>
        <taxon>Cactineae</taxon>
        <taxon>Cactaceae</taxon>
        <taxon>Cactoideae</taxon>
        <taxon>Echinocereeae</taxon>
        <taxon>Carnegiea</taxon>
    </lineage>
</organism>
<accession>A0A9Q1JQQ5</accession>
<keyword evidence="2" id="KW-1185">Reference proteome</keyword>
<dbReference type="OrthoDB" id="1938170at2759"/>
<sequence>MATRLEKAWKSNNQIPRQKPIPFRFFPVANKSHVLNEGLWPFDDNILPLIELRGLKQLLEVELAKARFWVKAMDVPPLKQTSSFAKVLGRQSRDDPNLYCAADKSVNFQVDMDVTKPLCRGISLMIQGKPIWISFKYVKLPEFYYRHGKLGPP</sequence>
<protein>
    <submittedName>
        <fullName evidence="1">Uncharacterized protein</fullName>
    </submittedName>
</protein>
<evidence type="ECO:0000313" key="2">
    <source>
        <dbReference type="Proteomes" id="UP001153076"/>
    </source>
</evidence>
<evidence type="ECO:0000313" key="1">
    <source>
        <dbReference type="EMBL" id="KAJ8429304.1"/>
    </source>
</evidence>
<reference evidence="1" key="1">
    <citation type="submission" date="2022-04" db="EMBL/GenBank/DDBJ databases">
        <title>Carnegiea gigantea Genome sequencing and assembly v2.</title>
        <authorList>
            <person name="Copetti D."/>
            <person name="Sanderson M.J."/>
            <person name="Burquez A."/>
            <person name="Wojciechowski M.F."/>
        </authorList>
    </citation>
    <scope>NUCLEOTIDE SEQUENCE</scope>
    <source>
        <strain evidence="1">SGP5-SGP5p</strain>
        <tissue evidence="1">Aerial part</tissue>
    </source>
</reference>
<dbReference type="EMBL" id="JAKOGI010000909">
    <property type="protein sequence ID" value="KAJ8429304.1"/>
    <property type="molecule type" value="Genomic_DNA"/>
</dbReference>
<dbReference type="Proteomes" id="UP001153076">
    <property type="component" value="Unassembled WGS sequence"/>
</dbReference>
<proteinExistence type="predicted"/>